<name>A0A7G3PLS5_9CAUD</name>
<evidence type="ECO:0000313" key="1">
    <source>
        <dbReference type="EMBL" id="QHB80452.1"/>
    </source>
</evidence>
<sequence>MATQILPGTLWGPFPGGVEEPVPAGFTDGTAVTIAAPPAGPLQGVAGALATPSTTPLANATSAPPLRGFMDHFYFRIWVIPHILDAQNPQRNTPIPVNIWNSYLVSNTVEDITSTDADGLTLDLAEGSVFDALELREVNITITDDAPYSIDANFNFDFTLGGSTLRFLASLADILPIDANTGIQEQFDWLTDVLTNYDGTEQRIALRPRPRRKFIMALTLLDDADRKALYDKLYKTIALSIIVPAYQYQSQLKQDTVIGDNKIYCNPVRADLRAGESVILATADGLFFFYRVETVNEDHVVISTAFAQVIKKRTTRVVGGFTGRLPDNSALAMRAIEGSSQLTISMVDSRDQIAYPDYPSTVTLPLMGSFPMLLRRPLADSDAPEAMGAGIEVIDNDTGKPAQYTAWDQRYISGERNYLINWLFDKDEMQFWRVFLDYCRGRQHQFYTPTYRQDLVPVEDYELLTGQIEVVGSEYATQYFTSPTYKHIEIESSAGTFQLEVSSVENNGSSTVLHFATPIDGDLTGATVSRISYLLLCRLGTDSVMFTHNDTYSTLQLTLRTIKE</sequence>
<accession>A0A7G3PLS5</accession>
<keyword evidence="2" id="KW-1185">Reference proteome</keyword>
<reference evidence="1 2" key="1">
    <citation type="journal article" date="2020" name="Viruses">
        <title>Characterization of vB_StuS_MMDA13, a Newly Discovered Bacteriophage Infecting the Agar-Degrading Species Sphingomonas turrisvirgatae.</title>
        <authorList>
            <person name="Marmo P."/>
            <person name="Thaller M.C."/>
            <person name="Di Lallo G."/>
            <person name="Henrici De Angelis L."/>
            <person name="Poerio N."/>
            <person name="De Santis F."/>
            <person name="Fraziano M."/>
            <person name="Migliore L."/>
            <person name="D'Andrea M.M."/>
        </authorList>
    </citation>
    <scope>NUCLEOTIDE SEQUENCE [LARGE SCALE GENOMIC DNA]</scope>
</reference>
<gene>
    <name evidence="1" type="ORF">MMDA13_gp19</name>
</gene>
<proteinExistence type="predicted"/>
<organism evidence="1 2">
    <name type="scientific">Sphingomonas phage vB_StuS_MMDA13</name>
    <dbReference type="NCBI Taxonomy" id="2686378"/>
    <lineage>
        <taxon>Viruses</taxon>
        <taxon>Duplodnaviria</taxon>
        <taxon>Heunggongvirae</taxon>
        <taxon>Uroviricota</taxon>
        <taxon>Caudoviricetes</taxon>
        <taxon>Queuovirinae</taxon>
        <taxon>Torvergatavirus</taxon>
        <taxon>Torvergatavirus MMDA13</taxon>
    </lineage>
</organism>
<protein>
    <submittedName>
        <fullName evidence="1">Putative structural protein</fullName>
    </submittedName>
</protein>
<dbReference type="Proteomes" id="UP000515820">
    <property type="component" value="Segment"/>
</dbReference>
<evidence type="ECO:0000313" key="2">
    <source>
        <dbReference type="Proteomes" id="UP000515820"/>
    </source>
</evidence>
<dbReference type="EMBL" id="MN820898">
    <property type="protein sequence ID" value="QHB80452.1"/>
    <property type="molecule type" value="Genomic_DNA"/>
</dbReference>